<reference evidence="2" key="1">
    <citation type="submission" date="2020-08" db="EMBL/GenBank/DDBJ databases">
        <title>Multicomponent nature underlies the extraordinary mechanical properties of spider dragline silk.</title>
        <authorList>
            <person name="Kono N."/>
            <person name="Nakamura H."/>
            <person name="Mori M."/>
            <person name="Yoshida Y."/>
            <person name="Ohtoshi R."/>
            <person name="Malay A.D."/>
            <person name="Moran D.A.P."/>
            <person name="Tomita M."/>
            <person name="Numata K."/>
            <person name="Arakawa K."/>
        </authorList>
    </citation>
    <scope>NUCLEOTIDE SEQUENCE</scope>
</reference>
<evidence type="ECO:0000313" key="2">
    <source>
        <dbReference type="EMBL" id="GFS82674.1"/>
    </source>
</evidence>
<sequence>MADGIMAAVSHTSSIDAENQDLKTMLMDSSSGLSSLETRERSTFRGRERRFRRRSASRKSGNHCCSKPIIGADFLRYFGLLVDIRHECMVDLLTKLQTQGTVRQWNNSGVKAVHGNDKFHRLLAEFPSLIESVSIQSN</sequence>
<keyword evidence="3" id="KW-1185">Reference proteome</keyword>
<proteinExistence type="predicted"/>
<organism evidence="2 3">
    <name type="scientific">Nephila pilipes</name>
    <name type="common">Giant wood spider</name>
    <name type="synonym">Nephila maculata</name>
    <dbReference type="NCBI Taxonomy" id="299642"/>
    <lineage>
        <taxon>Eukaryota</taxon>
        <taxon>Metazoa</taxon>
        <taxon>Ecdysozoa</taxon>
        <taxon>Arthropoda</taxon>
        <taxon>Chelicerata</taxon>
        <taxon>Arachnida</taxon>
        <taxon>Araneae</taxon>
        <taxon>Araneomorphae</taxon>
        <taxon>Entelegynae</taxon>
        <taxon>Araneoidea</taxon>
        <taxon>Nephilidae</taxon>
        <taxon>Nephila</taxon>
    </lineage>
</organism>
<evidence type="ECO:0000256" key="1">
    <source>
        <dbReference type="SAM" id="MobiDB-lite"/>
    </source>
</evidence>
<feature type="compositionally biased region" description="Basic residues" evidence="1">
    <location>
        <begin position="47"/>
        <end position="60"/>
    </location>
</feature>
<dbReference type="EMBL" id="BMAW01051852">
    <property type="protein sequence ID" value="GFS82674.1"/>
    <property type="molecule type" value="Genomic_DNA"/>
</dbReference>
<feature type="compositionally biased region" description="Basic and acidic residues" evidence="1">
    <location>
        <begin position="37"/>
        <end position="46"/>
    </location>
</feature>
<name>A0A8X6MXF0_NEPPI</name>
<dbReference type="Proteomes" id="UP000887013">
    <property type="component" value="Unassembled WGS sequence"/>
</dbReference>
<feature type="region of interest" description="Disordered" evidence="1">
    <location>
        <begin position="37"/>
        <end position="60"/>
    </location>
</feature>
<protein>
    <submittedName>
        <fullName evidence="2">Retrovirus-related Pol polyprotein from transposon opus</fullName>
    </submittedName>
</protein>
<accession>A0A8X6MXF0</accession>
<evidence type="ECO:0000313" key="3">
    <source>
        <dbReference type="Proteomes" id="UP000887013"/>
    </source>
</evidence>
<dbReference type="AlphaFoldDB" id="A0A8X6MXF0"/>
<comment type="caution">
    <text evidence="2">The sequence shown here is derived from an EMBL/GenBank/DDBJ whole genome shotgun (WGS) entry which is preliminary data.</text>
</comment>
<dbReference type="OrthoDB" id="6500668at2759"/>
<gene>
    <name evidence="2" type="primary">pol_2077</name>
    <name evidence="2" type="ORF">NPIL_700831</name>
</gene>